<dbReference type="GO" id="GO:0005856">
    <property type="term" value="C:cytoskeleton"/>
    <property type="evidence" value="ECO:0007669"/>
    <property type="project" value="UniProtKB-SubCell"/>
</dbReference>
<dbReference type="GO" id="GO:1990535">
    <property type="term" value="P:neuron projection maintenance"/>
    <property type="evidence" value="ECO:0007669"/>
    <property type="project" value="TreeGrafter"/>
</dbReference>
<comment type="caution">
    <text evidence="6">The sequence shown here is derived from an EMBL/GenBank/DDBJ whole genome shotgun (WGS) entry which is preliminary data.</text>
</comment>
<dbReference type="PANTHER" id="PTHR46321">
    <property type="entry name" value="KIF1-BINDING PROTEIN"/>
    <property type="match status" value="1"/>
</dbReference>
<dbReference type="Pfam" id="PF12309">
    <property type="entry name" value="KBP_C"/>
    <property type="match status" value="1"/>
</dbReference>
<evidence type="ECO:0000256" key="3">
    <source>
        <dbReference type="ARBA" id="ARBA00016840"/>
    </source>
</evidence>
<keyword evidence="4" id="KW-0963">Cytoplasm</keyword>
<dbReference type="EMBL" id="JAZDUA010000061">
    <property type="protein sequence ID" value="KAK7870254.1"/>
    <property type="molecule type" value="Genomic_DNA"/>
</dbReference>
<comment type="similarity">
    <text evidence="2">Belongs to the KIF-binding protein family.</text>
</comment>
<evidence type="ECO:0000256" key="4">
    <source>
        <dbReference type="ARBA" id="ARBA00022490"/>
    </source>
</evidence>
<dbReference type="Gene3D" id="1.25.40.10">
    <property type="entry name" value="Tetratricopeptide repeat domain"/>
    <property type="match status" value="1"/>
</dbReference>
<name>A0AAN9ZD33_9ORTH</name>
<organism evidence="6 7">
    <name type="scientific">Gryllus longicercus</name>
    <dbReference type="NCBI Taxonomy" id="2509291"/>
    <lineage>
        <taxon>Eukaryota</taxon>
        <taxon>Metazoa</taxon>
        <taxon>Ecdysozoa</taxon>
        <taxon>Arthropoda</taxon>
        <taxon>Hexapoda</taxon>
        <taxon>Insecta</taxon>
        <taxon>Pterygota</taxon>
        <taxon>Neoptera</taxon>
        <taxon>Polyneoptera</taxon>
        <taxon>Orthoptera</taxon>
        <taxon>Ensifera</taxon>
        <taxon>Gryllidea</taxon>
        <taxon>Grylloidea</taxon>
        <taxon>Gryllidae</taxon>
        <taxon>Gryllinae</taxon>
        <taxon>Gryllus</taxon>
    </lineage>
</organism>
<dbReference type="AlphaFoldDB" id="A0AAN9ZD33"/>
<dbReference type="GO" id="GO:0021952">
    <property type="term" value="P:central nervous system projection neuron axonogenesis"/>
    <property type="evidence" value="ECO:0007669"/>
    <property type="project" value="TreeGrafter"/>
</dbReference>
<dbReference type="GO" id="GO:0000226">
    <property type="term" value="P:microtubule cytoskeleton organization"/>
    <property type="evidence" value="ECO:0007669"/>
    <property type="project" value="TreeGrafter"/>
</dbReference>
<reference evidence="6 7" key="1">
    <citation type="submission" date="2024-03" db="EMBL/GenBank/DDBJ databases">
        <title>The genome assembly and annotation of the cricket Gryllus longicercus Weissman &amp; Gray.</title>
        <authorList>
            <person name="Szrajer S."/>
            <person name="Gray D."/>
            <person name="Ylla G."/>
        </authorList>
    </citation>
    <scope>NUCLEOTIDE SEQUENCE [LARGE SCALE GENOMIC DNA]</scope>
    <source>
        <strain evidence="6">DAG 2021-001</strain>
        <tissue evidence="6">Whole body minus gut</tissue>
    </source>
</reference>
<keyword evidence="7" id="KW-1185">Reference proteome</keyword>
<evidence type="ECO:0000256" key="1">
    <source>
        <dbReference type="ARBA" id="ARBA00004245"/>
    </source>
</evidence>
<dbReference type="Proteomes" id="UP001378592">
    <property type="component" value="Unassembled WGS sequence"/>
</dbReference>
<accession>A0AAN9ZD33</accession>
<evidence type="ECO:0000256" key="5">
    <source>
        <dbReference type="ARBA" id="ARBA00023212"/>
    </source>
</evidence>
<protein>
    <recommendedName>
        <fullName evidence="3">KIF-binding protein</fullName>
    </recommendedName>
</protein>
<evidence type="ECO:0000313" key="6">
    <source>
        <dbReference type="EMBL" id="KAK7870254.1"/>
    </source>
</evidence>
<sequence>MNSKDNEVFKDLEEKYEKVRKLLEEDAKRDPETEPYRSKYLASSLLKDMKCILDKVLDDVNAECQDYLRYKAMLGAVNLNLGIIAVDTEELSTGEEHLTNCVDGLSEYSTKQECIIVTLTALNQLGILWSQRDDPKKSQAYLEKAEVLYKTYISEESNVPLEINNLFLLTDSENAHNSSSESESSLEQVHTLTLYYLAQIYSSLNDHVKAAVYCHTTLRRQLESKNFDPIDWALNAATLSQYFLEKNGYSQARHHLAAASYILDQYENEGNLSVGTEEEQEAKKEQYHHRCADVSRCWAKYSLTLLAASKERLMAGTDEDGLSNNLAEMQVSENSLASQQEVSELWFISLELSTYEEGVDTRYALVFEEARELFRHSRNWLSNAQTYYTKESHASDYVQIVQDMSQLYKNLIFFEDDKERQCRMHKRRIVLLEDVLKELNPQYYLLVCRQLWFELAETYSDMLEIKLTRVQETSDQQQQNAIQRKVHQLAEKSIANFKTFLESLKGTHSKKIPDPLGDDVMRPALIAHFYLGRLYGQLPTPDGKSKLENVKKSLECYQFLVDYCSNHPESEAQMQSELSVCCDMVKLLPLKMERLMST</sequence>
<dbReference type="InterPro" id="IPR022083">
    <property type="entry name" value="KBP"/>
</dbReference>
<evidence type="ECO:0000313" key="7">
    <source>
        <dbReference type="Proteomes" id="UP001378592"/>
    </source>
</evidence>
<keyword evidence="5" id="KW-0206">Cytoskeleton</keyword>
<dbReference type="InterPro" id="IPR011990">
    <property type="entry name" value="TPR-like_helical_dom_sf"/>
</dbReference>
<evidence type="ECO:0000256" key="2">
    <source>
        <dbReference type="ARBA" id="ARBA00010305"/>
    </source>
</evidence>
<proteinExistence type="inferred from homology"/>
<comment type="subcellular location">
    <subcellularLocation>
        <location evidence="1">Cytoplasm</location>
        <location evidence="1">Cytoskeleton</location>
    </subcellularLocation>
</comment>
<gene>
    <name evidence="6" type="ORF">R5R35_000983</name>
</gene>
<dbReference type="SUPFAM" id="SSF48452">
    <property type="entry name" value="TPR-like"/>
    <property type="match status" value="1"/>
</dbReference>
<dbReference type="PANTHER" id="PTHR46321:SF1">
    <property type="entry name" value="KIF-BINDING PROTEIN"/>
    <property type="match status" value="1"/>
</dbReference>